<dbReference type="OrthoDB" id="1683123at2"/>
<dbReference type="CDD" id="cd00383">
    <property type="entry name" value="trans_reg_C"/>
    <property type="match status" value="1"/>
</dbReference>
<dbReference type="CDD" id="cd00060">
    <property type="entry name" value="FHA"/>
    <property type="match status" value="1"/>
</dbReference>
<keyword evidence="1 2" id="KW-0238">DNA-binding</keyword>
<dbReference type="Gene3D" id="1.10.10.10">
    <property type="entry name" value="Winged helix-like DNA-binding domain superfamily/Winged helix DNA-binding domain"/>
    <property type="match status" value="1"/>
</dbReference>
<dbReference type="AlphaFoldDB" id="A0A4R1PYX7"/>
<dbReference type="Proteomes" id="UP000295063">
    <property type="component" value="Unassembled WGS sequence"/>
</dbReference>
<protein>
    <submittedName>
        <fullName evidence="5">Transcriptional regulator</fullName>
    </submittedName>
</protein>
<evidence type="ECO:0000313" key="5">
    <source>
        <dbReference type="EMBL" id="TCL38071.1"/>
    </source>
</evidence>
<proteinExistence type="predicted"/>
<evidence type="ECO:0000259" key="4">
    <source>
        <dbReference type="PROSITE" id="PS51755"/>
    </source>
</evidence>
<feature type="domain" description="OmpR/PhoB-type" evidence="4">
    <location>
        <begin position="133"/>
        <end position="237"/>
    </location>
</feature>
<gene>
    <name evidence="5" type="ORF">EV210_10437</name>
</gene>
<dbReference type="SMART" id="SM00862">
    <property type="entry name" value="Trans_reg_C"/>
    <property type="match status" value="1"/>
</dbReference>
<dbReference type="InterPro" id="IPR000253">
    <property type="entry name" value="FHA_dom"/>
</dbReference>
<dbReference type="Pfam" id="PF00486">
    <property type="entry name" value="Trans_reg_C"/>
    <property type="match status" value="1"/>
</dbReference>
<sequence length="237" mass="27485">MHKMASGKKAFSYLQIEQGVPYKKGTRIPLDGNTFMIGRSTTAFSVDISFGSFLISRKHCYVKYSNSEWIISDLGSKHGTRVNEESIAEQEEYVLKSGDKVILSSGIVIFSFVMPVEFDKTLDFDRTHSIKIEDELTFDPYVNIDLDRMKLLVDNQVISLSVKEWLFLETLYRRRGKVVSYEDIKRAVWPERYMVHNNFSVVGFEEVNMMSYRLRKKFGKYSKIIKTIRGHGCILDL</sequence>
<dbReference type="SUPFAM" id="SSF49879">
    <property type="entry name" value="SMAD/FHA domain"/>
    <property type="match status" value="1"/>
</dbReference>
<dbReference type="SMART" id="SM00240">
    <property type="entry name" value="FHA"/>
    <property type="match status" value="1"/>
</dbReference>
<dbReference type="EMBL" id="SLUI01000004">
    <property type="protein sequence ID" value="TCL38071.1"/>
    <property type="molecule type" value="Genomic_DNA"/>
</dbReference>
<accession>A0A4R1PYX7</accession>
<dbReference type="SUPFAM" id="SSF46894">
    <property type="entry name" value="C-terminal effector domain of the bipartite response regulators"/>
    <property type="match status" value="1"/>
</dbReference>
<feature type="domain" description="FHA" evidence="3">
    <location>
        <begin position="35"/>
        <end position="87"/>
    </location>
</feature>
<dbReference type="PROSITE" id="PS50006">
    <property type="entry name" value="FHA_DOMAIN"/>
    <property type="match status" value="1"/>
</dbReference>
<keyword evidence="6" id="KW-1185">Reference proteome</keyword>
<evidence type="ECO:0000259" key="3">
    <source>
        <dbReference type="PROSITE" id="PS50006"/>
    </source>
</evidence>
<dbReference type="Pfam" id="PF00498">
    <property type="entry name" value="FHA"/>
    <property type="match status" value="1"/>
</dbReference>
<dbReference type="PROSITE" id="PS51755">
    <property type="entry name" value="OMPR_PHOB"/>
    <property type="match status" value="1"/>
</dbReference>
<name>A0A4R1PYX7_9FIRM</name>
<dbReference type="GO" id="GO:0000160">
    <property type="term" value="P:phosphorelay signal transduction system"/>
    <property type="evidence" value="ECO:0007669"/>
    <property type="project" value="InterPro"/>
</dbReference>
<dbReference type="GO" id="GO:0006355">
    <property type="term" value="P:regulation of DNA-templated transcription"/>
    <property type="evidence" value="ECO:0007669"/>
    <property type="project" value="InterPro"/>
</dbReference>
<evidence type="ECO:0000256" key="1">
    <source>
        <dbReference type="ARBA" id="ARBA00023125"/>
    </source>
</evidence>
<dbReference type="InterPro" id="IPR001867">
    <property type="entry name" value="OmpR/PhoB-type_DNA-bd"/>
</dbReference>
<reference evidence="5 6" key="1">
    <citation type="submission" date="2019-03" db="EMBL/GenBank/DDBJ databases">
        <title>Genomic Encyclopedia of Type Strains, Phase IV (KMG-IV): sequencing the most valuable type-strain genomes for metagenomic binning, comparative biology and taxonomic classification.</title>
        <authorList>
            <person name="Goeker M."/>
        </authorList>
    </citation>
    <scope>NUCLEOTIDE SEQUENCE [LARGE SCALE GENOMIC DNA]</scope>
    <source>
        <strain evidence="5 6">DSM 15969</strain>
    </source>
</reference>
<dbReference type="RefSeq" id="WP_132077491.1">
    <property type="nucleotide sequence ID" value="NZ_SLUI01000004.1"/>
</dbReference>
<dbReference type="Gene3D" id="2.60.200.20">
    <property type="match status" value="1"/>
</dbReference>
<evidence type="ECO:0000313" key="6">
    <source>
        <dbReference type="Proteomes" id="UP000295063"/>
    </source>
</evidence>
<dbReference type="InterPro" id="IPR016032">
    <property type="entry name" value="Sig_transdc_resp-reg_C-effctor"/>
</dbReference>
<dbReference type="GO" id="GO:0003677">
    <property type="term" value="F:DNA binding"/>
    <property type="evidence" value="ECO:0007669"/>
    <property type="project" value="UniProtKB-UniRule"/>
</dbReference>
<dbReference type="InterPro" id="IPR036388">
    <property type="entry name" value="WH-like_DNA-bd_sf"/>
</dbReference>
<feature type="DNA-binding region" description="OmpR/PhoB-type" evidence="2">
    <location>
        <begin position="133"/>
        <end position="237"/>
    </location>
</feature>
<organism evidence="5 6">
    <name type="scientific">Anaerospora hongkongensis</name>
    <dbReference type="NCBI Taxonomy" id="244830"/>
    <lineage>
        <taxon>Bacteria</taxon>
        <taxon>Bacillati</taxon>
        <taxon>Bacillota</taxon>
        <taxon>Negativicutes</taxon>
        <taxon>Selenomonadales</taxon>
        <taxon>Sporomusaceae</taxon>
        <taxon>Anaerospora</taxon>
    </lineage>
</organism>
<evidence type="ECO:0000256" key="2">
    <source>
        <dbReference type="PROSITE-ProRule" id="PRU01091"/>
    </source>
</evidence>
<dbReference type="InterPro" id="IPR008984">
    <property type="entry name" value="SMAD_FHA_dom_sf"/>
</dbReference>
<comment type="caution">
    <text evidence="5">The sequence shown here is derived from an EMBL/GenBank/DDBJ whole genome shotgun (WGS) entry which is preliminary data.</text>
</comment>